<proteinExistence type="predicted"/>
<sequence>MTEDDESRERELWRGDTGTLQERSRRALLELVRGPYLSRARSSQNWSSLLADESSIRSRLNDLFLELVLDRDSEFAFVRNAESTEIQVPRAVRSESLTFIDTAMLLALRHALLNEDAHGRVIVGQDELYESLDVYRTADRDLTDFRKRLNASWSKMVNKLRVLHPVGDDRAEISPVVRMLVDADQVDALQTVYDSLAADAGKTETESDAPGSVPQYDEVTR</sequence>
<protein>
    <submittedName>
        <fullName evidence="2">DUF4194 domain-containing protein</fullName>
    </submittedName>
</protein>
<name>A0ABU8LF00_9MICO</name>
<comment type="caution">
    <text evidence="2">The sequence shown here is derived from an EMBL/GenBank/DDBJ whole genome shotgun (WGS) entry which is preliminary data.</text>
</comment>
<evidence type="ECO:0000256" key="1">
    <source>
        <dbReference type="SAM" id="MobiDB-lite"/>
    </source>
</evidence>
<dbReference type="RefSeq" id="WP_337333385.1">
    <property type="nucleotide sequence ID" value="NZ_JBBDGM010000017.1"/>
</dbReference>
<keyword evidence="3" id="KW-1185">Reference proteome</keyword>
<dbReference type="InterPro" id="IPR025449">
    <property type="entry name" value="JetB"/>
</dbReference>
<reference evidence="2 3" key="1">
    <citation type="submission" date="2024-02" db="EMBL/GenBank/DDBJ databases">
        <authorList>
            <person name="Saticioglu I.B."/>
        </authorList>
    </citation>
    <scope>NUCLEOTIDE SEQUENCE [LARGE SCALE GENOMIC DNA]</scope>
    <source>
        <strain evidence="2 3">Mu-80</strain>
    </source>
</reference>
<gene>
    <name evidence="2" type="ORF">WDU99_15590</name>
</gene>
<dbReference type="EMBL" id="JBBDGM010000017">
    <property type="protein sequence ID" value="MEJ1089738.1"/>
    <property type="molecule type" value="Genomic_DNA"/>
</dbReference>
<evidence type="ECO:0000313" key="3">
    <source>
        <dbReference type="Proteomes" id="UP001371224"/>
    </source>
</evidence>
<feature type="region of interest" description="Disordered" evidence="1">
    <location>
        <begin position="199"/>
        <end position="221"/>
    </location>
</feature>
<dbReference type="Pfam" id="PF13835">
    <property type="entry name" value="DUF4194"/>
    <property type="match status" value="1"/>
</dbReference>
<organism evidence="2 3">
    <name type="scientific">Microbacterium bandirmense</name>
    <dbReference type="NCBI Taxonomy" id="3122050"/>
    <lineage>
        <taxon>Bacteria</taxon>
        <taxon>Bacillati</taxon>
        <taxon>Actinomycetota</taxon>
        <taxon>Actinomycetes</taxon>
        <taxon>Micrococcales</taxon>
        <taxon>Microbacteriaceae</taxon>
        <taxon>Microbacterium</taxon>
    </lineage>
</organism>
<accession>A0ABU8LF00</accession>
<evidence type="ECO:0000313" key="2">
    <source>
        <dbReference type="EMBL" id="MEJ1089738.1"/>
    </source>
</evidence>
<dbReference type="Proteomes" id="UP001371224">
    <property type="component" value="Unassembled WGS sequence"/>
</dbReference>